<accession>A7A0F2</accession>
<name>A7A0F2_YEAS7</name>
<gene>
    <name evidence="1" type="ORF">SCY_0063</name>
</gene>
<sequence length="61" mass="7396">MLYFYHINILIKEKKYILIYSYLNRENYQLITEESKKNDMPSIVSTGYFFAFSFPITNVLE</sequence>
<reference evidence="1 2" key="1">
    <citation type="journal article" date="2007" name="Proc. Natl. Acad. Sci. U.S.A.">
        <title>Genome sequencing and comparative analysis of Saccharomyces cerevisiae strain YJM789.</title>
        <authorList>
            <person name="Wei W."/>
            <person name="McCusker J.H."/>
            <person name="Hyman R.W."/>
            <person name="Jones T."/>
            <person name="Ning Y."/>
            <person name="Cao Z."/>
            <person name="Gu Z."/>
            <person name="Bruno D."/>
            <person name="Miranda M."/>
            <person name="Nguyen M."/>
            <person name="Wilhelmy J."/>
            <person name="Komp C."/>
            <person name="Tamse R."/>
            <person name="Wang X."/>
            <person name="Jia P."/>
            <person name="Luedi P."/>
            <person name="Oefner P.J."/>
            <person name="David L."/>
            <person name="Dietrich F.S."/>
            <person name="Li Y."/>
            <person name="Davis R.W."/>
            <person name="Steinmetz L.M."/>
        </authorList>
    </citation>
    <scope>NUCLEOTIDE SEQUENCE [LARGE SCALE GENOMIC DNA]</scope>
    <source>
        <strain evidence="1 2">YJM789</strain>
    </source>
</reference>
<proteinExistence type="predicted"/>
<evidence type="ECO:0000313" key="1">
    <source>
        <dbReference type="EMBL" id="EDN59747.1"/>
    </source>
</evidence>
<dbReference type="EMBL" id="AAFW02000160">
    <property type="protein sequence ID" value="EDN59747.1"/>
    <property type="molecule type" value="Genomic_DNA"/>
</dbReference>
<comment type="caution">
    <text evidence="1">The sequence shown here is derived from an EMBL/GenBank/DDBJ whole genome shotgun (WGS) entry which is preliminary data.</text>
</comment>
<dbReference type="AlphaFoldDB" id="A7A0F2"/>
<organism evidence="1 2">
    <name type="scientific">Saccharomyces cerevisiae (strain YJM789)</name>
    <name type="common">Baker's yeast</name>
    <dbReference type="NCBI Taxonomy" id="307796"/>
    <lineage>
        <taxon>Eukaryota</taxon>
        <taxon>Fungi</taxon>
        <taxon>Dikarya</taxon>
        <taxon>Ascomycota</taxon>
        <taxon>Saccharomycotina</taxon>
        <taxon>Saccharomycetes</taxon>
        <taxon>Saccharomycetales</taxon>
        <taxon>Saccharomycetaceae</taxon>
        <taxon>Saccharomyces</taxon>
    </lineage>
</organism>
<evidence type="ECO:0000313" key="2">
    <source>
        <dbReference type="Proteomes" id="UP000007060"/>
    </source>
</evidence>
<dbReference type="Proteomes" id="UP000007060">
    <property type="component" value="Unassembled WGS sequence"/>
</dbReference>
<protein>
    <submittedName>
        <fullName evidence="1">Conserved protein</fullName>
    </submittedName>
</protein>
<dbReference type="HOGENOM" id="CLU_2923983_0_0_1"/>